<reference evidence="2 3" key="1">
    <citation type="submission" date="2020-08" db="EMBL/GenBank/DDBJ databases">
        <title>Plant Genome Project.</title>
        <authorList>
            <person name="Zhang R.-G."/>
        </authorList>
    </citation>
    <scope>NUCLEOTIDE SEQUENCE [LARGE SCALE GENOMIC DNA]</scope>
    <source>
        <tissue evidence="2">Rhizome</tissue>
    </source>
</reference>
<gene>
    <name evidence="2" type="ORF">ZIOFF_027769</name>
</gene>
<comment type="caution">
    <text evidence="2">The sequence shown here is derived from an EMBL/GenBank/DDBJ whole genome shotgun (WGS) entry which is preliminary data.</text>
</comment>
<keyword evidence="3" id="KW-1185">Reference proteome</keyword>
<proteinExistence type="predicted"/>
<evidence type="ECO:0000256" key="1">
    <source>
        <dbReference type="SAM" id="MobiDB-lite"/>
    </source>
</evidence>
<dbReference type="EMBL" id="JACMSC010000008">
    <property type="protein sequence ID" value="KAG6509764.1"/>
    <property type="molecule type" value="Genomic_DNA"/>
</dbReference>
<evidence type="ECO:0000313" key="3">
    <source>
        <dbReference type="Proteomes" id="UP000734854"/>
    </source>
</evidence>
<dbReference type="AlphaFoldDB" id="A0A8J5GYY9"/>
<accession>A0A8J5GYY9</accession>
<name>A0A8J5GYY9_ZINOF</name>
<organism evidence="2 3">
    <name type="scientific">Zingiber officinale</name>
    <name type="common">Ginger</name>
    <name type="synonym">Amomum zingiber</name>
    <dbReference type="NCBI Taxonomy" id="94328"/>
    <lineage>
        <taxon>Eukaryota</taxon>
        <taxon>Viridiplantae</taxon>
        <taxon>Streptophyta</taxon>
        <taxon>Embryophyta</taxon>
        <taxon>Tracheophyta</taxon>
        <taxon>Spermatophyta</taxon>
        <taxon>Magnoliopsida</taxon>
        <taxon>Liliopsida</taxon>
        <taxon>Zingiberales</taxon>
        <taxon>Zingiberaceae</taxon>
        <taxon>Zingiber</taxon>
    </lineage>
</organism>
<evidence type="ECO:0000313" key="2">
    <source>
        <dbReference type="EMBL" id="KAG6509764.1"/>
    </source>
</evidence>
<dbReference type="PANTHER" id="PTHR31509">
    <property type="entry name" value="BPS1-LIKE PROTEIN"/>
    <property type="match status" value="1"/>
</dbReference>
<sequence>MGTRTKRNSRHIECPINCFFDLFCDSLMRMVGGKDSDELLKPRTRSNPVKAWNWASHTHSRGCSGSAPLSEEDSTGSGRNESAVPPPINSSLRPFYTPQLGPVSAGAVTMKPSSGAVDSFFSYLIHGLDELDRSLASDAFVSIQFLQGAVALLRSLHLQFTCLVQKLRLPAGGKWLDEYMDESSRLWDVCHVIKLGVTGLESYCSTGADVFSSIDQWRHDHSPRLTRQVMRAISICRREAMGLEEENRVLAETRIEPASLRFDDRVPMESRYNGFNGFRGALYALRNASSLLLMILLWGSIFCSPDLVVMESSTLCSAGFTASIARLQQRMVGETERINSRPGILMHEFRQARASAEELQEELERAGCELDFAGGGIMEKAEGLKAWFGMLQSGTENLLGQMDDFFDEIVEGRKKLLDLCCHR</sequence>
<feature type="region of interest" description="Disordered" evidence="1">
    <location>
        <begin position="57"/>
        <end position="91"/>
    </location>
</feature>
<protein>
    <submittedName>
        <fullName evidence="2">Uncharacterized protein</fullName>
    </submittedName>
</protein>
<dbReference type="Proteomes" id="UP000734854">
    <property type="component" value="Unassembled WGS sequence"/>
</dbReference>